<evidence type="ECO:0000256" key="1">
    <source>
        <dbReference type="SAM" id="SignalP"/>
    </source>
</evidence>
<feature type="chain" id="PRO_5037319051" evidence="1">
    <location>
        <begin position="17"/>
        <end position="64"/>
    </location>
</feature>
<keyword evidence="1" id="KW-0732">Signal</keyword>
<feature type="signal peptide" evidence="1">
    <location>
        <begin position="1"/>
        <end position="16"/>
    </location>
</feature>
<keyword evidence="2" id="KW-1185">Reference proteome</keyword>
<dbReference type="AlphaFoldDB" id="A0A915HH16"/>
<accession>A0A915HH16</accession>
<reference evidence="3" key="1">
    <citation type="submission" date="2022-11" db="UniProtKB">
        <authorList>
            <consortium name="WormBaseParasite"/>
        </authorList>
    </citation>
    <scope>IDENTIFICATION</scope>
</reference>
<organism evidence="2 3">
    <name type="scientific">Romanomermis culicivorax</name>
    <name type="common">Nematode worm</name>
    <dbReference type="NCBI Taxonomy" id="13658"/>
    <lineage>
        <taxon>Eukaryota</taxon>
        <taxon>Metazoa</taxon>
        <taxon>Ecdysozoa</taxon>
        <taxon>Nematoda</taxon>
        <taxon>Enoplea</taxon>
        <taxon>Dorylaimia</taxon>
        <taxon>Mermithida</taxon>
        <taxon>Mermithoidea</taxon>
        <taxon>Mermithidae</taxon>
        <taxon>Romanomermis</taxon>
    </lineage>
</organism>
<dbReference type="Proteomes" id="UP000887565">
    <property type="component" value="Unplaced"/>
</dbReference>
<proteinExistence type="predicted"/>
<sequence length="64" mass="7437">MKSLRLFIFCVQICNANYNYDDKPSENVHFSDSRPVVCAEVLAVMSKKFTNMERNLAVSRFEDN</sequence>
<evidence type="ECO:0000313" key="3">
    <source>
        <dbReference type="WBParaSite" id="nRc.2.0.1.t00915-RA"/>
    </source>
</evidence>
<dbReference type="WBParaSite" id="nRc.2.0.1.t00915-RA">
    <property type="protein sequence ID" value="nRc.2.0.1.t00915-RA"/>
    <property type="gene ID" value="nRc.2.0.1.g00915"/>
</dbReference>
<evidence type="ECO:0000313" key="2">
    <source>
        <dbReference type="Proteomes" id="UP000887565"/>
    </source>
</evidence>
<protein>
    <submittedName>
        <fullName evidence="3">Uncharacterized protein</fullName>
    </submittedName>
</protein>
<name>A0A915HH16_ROMCU</name>